<protein>
    <submittedName>
        <fullName evidence="4">F/Y-rich N-terminus-domain-containing protein</fullName>
    </submittedName>
</protein>
<dbReference type="AlphaFoldDB" id="A0A8H8A128"/>
<evidence type="ECO:0000313" key="4">
    <source>
        <dbReference type="EMBL" id="KAG5463076.1"/>
    </source>
</evidence>
<evidence type="ECO:0000313" key="5">
    <source>
        <dbReference type="Proteomes" id="UP000673691"/>
    </source>
</evidence>
<dbReference type="Gene3D" id="3.30.160.360">
    <property type="match status" value="1"/>
</dbReference>
<evidence type="ECO:0000256" key="2">
    <source>
        <dbReference type="ARBA" id="ARBA00023242"/>
    </source>
</evidence>
<organism evidence="4 5">
    <name type="scientific">Olpidium bornovanus</name>
    <dbReference type="NCBI Taxonomy" id="278681"/>
    <lineage>
        <taxon>Eukaryota</taxon>
        <taxon>Fungi</taxon>
        <taxon>Fungi incertae sedis</taxon>
        <taxon>Olpidiomycota</taxon>
        <taxon>Olpidiomycotina</taxon>
        <taxon>Olpidiomycetes</taxon>
        <taxon>Olpidiales</taxon>
        <taxon>Olpidiaceae</taxon>
        <taxon>Olpidium</taxon>
    </lineage>
</organism>
<evidence type="ECO:0000256" key="1">
    <source>
        <dbReference type="ARBA" id="ARBA00004123"/>
    </source>
</evidence>
<dbReference type="InterPro" id="IPR003889">
    <property type="entry name" value="FYrich_C"/>
</dbReference>
<feature type="compositionally biased region" description="Low complexity" evidence="3">
    <location>
        <begin position="327"/>
        <end position="344"/>
    </location>
</feature>
<feature type="compositionally biased region" description="Basic and acidic residues" evidence="3">
    <location>
        <begin position="65"/>
        <end position="77"/>
    </location>
</feature>
<dbReference type="PANTHER" id="PTHR22715">
    <property type="entry name" value="TRANSFORMING GROWTH FACTOR BETA REGULATED GENE 1"/>
    <property type="match status" value="1"/>
</dbReference>
<dbReference type="Pfam" id="PF05964">
    <property type="entry name" value="FYRN"/>
    <property type="match status" value="1"/>
</dbReference>
<feature type="region of interest" description="Disordered" evidence="3">
    <location>
        <begin position="401"/>
        <end position="432"/>
    </location>
</feature>
<feature type="compositionally biased region" description="Acidic residues" evidence="3">
    <location>
        <begin position="474"/>
        <end position="484"/>
    </location>
</feature>
<feature type="region of interest" description="Disordered" evidence="3">
    <location>
        <begin position="448"/>
        <end position="484"/>
    </location>
</feature>
<feature type="compositionally biased region" description="Low complexity" evidence="3">
    <location>
        <begin position="1"/>
        <end position="10"/>
    </location>
</feature>
<accession>A0A8H8A128</accession>
<feature type="compositionally biased region" description="Low complexity" evidence="3">
    <location>
        <begin position="419"/>
        <end position="430"/>
    </location>
</feature>
<dbReference type="GO" id="GO:0005634">
    <property type="term" value="C:nucleus"/>
    <property type="evidence" value="ECO:0007669"/>
    <property type="project" value="UniProtKB-SubCell"/>
</dbReference>
<feature type="region of interest" description="Disordered" evidence="3">
    <location>
        <begin position="1"/>
        <end position="122"/>
    </location>
</feature>
<keyword evidence="5" id="KW-1185">Reference proteome</keyword>
<sequence>SESRARSPSAWSPPPPRQRRRTHETGDGDGDRRQLDGPLKGKDGTSAAAEGPLLLPCGGFSDAPLAKDHAAGGRFTREGSASTGRTEREDHPSAGAPRPRHLKRKNPGTPRRVHDYPRDEHGRPILPIRIGTVNIHALGRIDTPFRDNFHNERYIYPENFQSSRQYMSMVDPNGTATYVSTVAEEKGEPRFIVRADDQPDRVFQAKSPTGAWTPIVRGANAIRNREHSNSANGPDLFGFSLPQVALMFVSAPGKRVSSARDGASATCSFRTPERCEHPVKEEPERKVAPWPSTPADADRDPSSFSAAEKTPPAACPGPLAKRRRKASASSSGKAGDPPSSSAGSKKAKKKSAKKENAEAGAPIRPEAPPPPLVAPTALSHPPAPFSAVLLPAALFPAAPPAPAAALQFSRERSPPTPPGAVRGAAAAASADLRGSPSDHVVLKHLIHPGNSAVAPPPPPVGGAGAGAPAAYGVEDADVTEDEEV</sequence>
<feature type="region of interest" description="Disordered" evidence="3">
    <location>
        <begin position="273"/>
        <end position="383"/>
    </location>
</feature>
<name>A0A8H8A128_9FUNG</name>
<dbReference type="PROSITE" id="PS51543">
    <property type="entry name" value="FYRC"/>
    <property type="match status" value="1"/>
</dbReference>
<dbReference type="Proteomes" id="UP000673691">
    <property type="component" value="Unassembled WGS sequence"/>
</dbReference>
<comment type="caution">
    <text evidence="4">The sequence shown here is derived from an EMBL/GenBank/DDBJ whole genome shotgun (WGS) entry which is preliminary data.</text>
</comment>
<comment type="subcellular location">
    <subcellularLocation>
        <location evidence="1">Nucleus</location>
    </subcellularLocation>
</comment>
<dbReference type="InterPro" id="IPR003888">
    <property type="entry name" value="FYrich_N"/>
</dbReference>
<dbReference type="EMBL" id="JAEFCI010001176">
    <property type="protein sequence ID" value="KAG5463076.1"/>
    <property type="molecule type" value="Genomic_DNA"/>
</dbReference>
<dbReference type="PANTHER" id="PTHR22715:SF0">
    <property type="entry name" value="TRANSFORMING GROWTH FACTOR BETA REGULATOR 1"/>
    <property type="match status" value="1"/>
</dbReference>
<feature type="non-terminal residue" evidence="4">
    <location>
        <position position="1"/>
    </location>
</feature>
<proteinExistence type="predicted"/>
<keyword evidence="2" id="KW-0539">Nucleus</keyword>
<feature type="compositionally biased region" description="Basic and acidic residues" evidence="3">
    <location>
        <begin position="112"/>
        <end position="122"/>
    </location>
</feature>
<dbReference type="GO" id="GO:0051726">
    <property type="term" value="P:regulation of cell cycle"/>
    <property type="evidence" value="ECO:0007669"/>
    <property type="project" value="TreeGrafter"/>
</dbReference>
<feature type="compositionally biased region" description="Basic and acidic residues" evidence="3">
    <location>
        <begin position="23"/>
        <end position="43"/>
    </location>
</feature>
<dbReference type="InterPro" id="IPR040092">
    <property type="entry name" value="TBRG1"/>
</dbReference>
<evidence type="ECO:0000256" key="3">
    <source>
        <dbReference type="SAM" id="MobiDB-lite"/>
    </source>
</evidence>
<dbReference type="SMART" id="SM00541">
    <property type="entry name" value="FYRN"/>
    <property type="match status" value="1"/>
</dbReference>
<feature type="compositionally biased region" description="Basic and acidic residues" evidence="3">
    <location>
        <begin position="273"/>
        <end position="287"/>
    </location>
</feature>
<dbReference type="Pfam" id="PF05965">
    <property type="entry name" value="FYRC"/>
    <property type="match status" value="1"/>
</dbReference>
<dbReference type="PROSITE" id="PS51542">
    <property type="entry name" value="FYRN"/>
    <property type="match status" value="1"/>
</dbReference>
<dbReference type="OrthoDB" id="285793at2759"/>
<gene>
    <name evidence="4" type="ORF">BJ554DRAFT_1899</name>
</gene>
<reference evidence="4 5" key="1">
    <citation type="journal article" name="Sci. Rep.">
        <title>Genome-scale phylogenetic analyses confirm Olpidium as the closest living zoosporic fungus to the non-flagellated, terrestrial fungi.</title>
        <authorList>
            <person name="Chang Y."/>
            <person name="Rochon D."/>
            <person name="Sekimoto S."/>
            <person name="Wang Y."/>
            <person name="Chovatia M."/>
            <person name="Sandor L."/>
            <person name="Salamov A."/>
            <person name="Grigoriev I.V."/>
            <person name="Stajich J.E."/>
            <person name="Spatafora J.W."/>
        </authorList>
    </citation>
    <scope>NUCLEOTIDE SEQUENCE [LARGE SCALE GENOMIC DNA]</scope>
    <source>
        <strain evidence="4">S191</strain>
    </source>
</reference>